<name>A0A7N9DDI8_MACFA</name>
<accession>A0A7N9DDI8</accession>
<dbReference type="Proteomes" id="UP000233100">
    <property type="component" value="Chromosome 7"/>
</dbReference>
<evidence type="ECO:0000259" key="8">
    <source>
        <dbReference type="Pfam" id="PF01521"/>
    </source>
</evidence>
<feature type="domain" description="Core" evidence="8">
    <location>
        <begin position="112"/>
        <end position="177"/>
    </location>
</feature>
<dbReference type="GO" id="GO:0051537">
    <property type="term" value="F:2 iron, 2 sulfur cluster binding"/>
    <property type="evidence" value="ECO:0007669"/>
    <property type="project" value="TreeGrafter"/>
</dbReference>
<feature type="compositionally biased region" description="Polar residues" evidence="7">
    <location>
        <begin position="41"/>
        <end position="62"/>
    </location>
</feature>
<dbReference type="AlphaFoldDB" id="A0A7N9DDI8"/>
<evidence type="ECO:0000256" key="5">
    <source>
        <dbReference type="ARBA" id="ARBA00042131"/>
    </source>
</evidence>
<dbReference type="GO" id="GO:0016226">
    <property type="term" value="P:iron-sulfur cluster assembly"/>
    <property type="evidence" value="ECO:0007669"/>
    <property type="project" value="TreeGrafter"/>
</dbReference>
<dbReference type="Pfam" id="PF01521">
    <property type="entry name" value="Fe-S_biosyn"/>
    <property type="match status" value="1"/>
</dbReference>
<evidence type="ECO:0000256" key="3">
    <source>
        <dbReference type="ARBA" id="ARBA00038528"/>
    </source>
</evidence>
<dbReference type="Ensembl" id="ENSMFAT00000073596.1">
    <property type="protein sequence ID" value="ENSMFAP00000063419.1"/>
    <property type="gene ID" value="ENSMFAG00000057005.1"/>
</dbReference>
<dbReference type="PANTHER" id="PTHR10072:SF41">
    <property type="entry name" value="IRON-SULFUR CLUSTER ASSEMBLY 1 HOMOLOG, MITOCHONDRIAL"/>
    <property type="match status" value="1"/>
</dbReference>
<dbReference type="InterPro" id="IPR050322">
    <property type="entry name" value="Fe-S_cluster_asmbl/transfer"/>
</dbReference>
<sequence>MQQGRLGLRQAAGRGNPPGTGRAPGVSPAAPSWPGPLGGTASESQAVSDQPCRSSTWPSPCQSRWHRLSPKSSPGHVQKERSGRRKIPSLGPLLRSCTAGKLSEAPSAFHSGASRRWPVINEDKGDFNEEVTQDGVRVLIKKKAQRTLLGTEIVYAEDKLSSEFVFNNPNIKGTCGHGESFTI</sequence>
<dbReference type="PANTHER" id="PTHR10072">
    <property type="entry name" value="IRON-SULFUR CLUSTER ASSEMBLY PROTEIN"/>
    <property type="match status" value="1"/>
</dbReference>
<protein>
    <recommendedName>
        <fullName evidence="4">Iron-sulfur cluster assembly 1 homolog, mitochondrial</fullName>
    </recommendedName>
    <alternativeName>
        <fullName evidence="5">HESB-like domain-containing protein 2</fullName>
    </alternativeName>
    <alternativeName>
        <fullName evidence="6">Iron-sulfur assembly protein IscA</fullName>
    </alternativeName>
</protein>
<reference evidence="9 10" key="1">
    <citation type="submission" date="2013-03" db="EMBL/GenBank/DDBJ databases">
        <authorList>
            <person name="Warren W."/>
            <person name="Wilson R.K."/>
        </authorList>
    </citation>
    <scope>NUCLEOTIDE SEQUENCE</scope>
</reference>
<evidence type="ECO:0000313" key="9">
    <source>
        <dbReference type="Ensembl" id="ENSMFAP00000063419.1"/>
    </source>
</evidence>
<dbReference type="GeneTree" id="ENSGT00490000043385"/>
<feature type="compositionally biased region" description="Low complexity" evidence="7">
    <location>
        <begin position="1"/>
        <end position="15"/>
    </location>
</feature>
<dbReference type="SUPFAM" id="SSF89360">
    <property type="entry name" value="HesB-like domain"/>
    <property type="match status" value="1"/>
</dbReference>
<keyword evidence="10" id="KW-1185">Reference proteome</keyword>
<comment type="function">
    <text evidence="2">Involved in the maturation of mitochondrial 4Fe-4S proteins functioning late in the iron-sulfur cluster assembly pathway. Probably involved in the binding of an intermediate of Fe/S cluster assembly.</text>
</comment>
<reference evidence="9" key="2">
    <citation type="submission" date="2025-08" db="UniProtKB">
        <authorList>
            <consortium name="Ensembl"/>
        </authorList>
    </citation>
    <scope>IDENTIFICATION</scope>
</reference>
<evidence type="ECO:0000256" key="7">
    <source>
        <dbReference type="SAM" id="MobiDB-lite"/>
    </source>
</evidence>
<proteinExistence type="inferred from homology"/>
<feature type="region of interest" description="Disordered" evidence="7">
    <location>
        <begin position="1"/>
        <end position="92"/>
    </location>
</feature>
<evidence type="ECO:0000256" key="1">
    <source>
        <dbReference type="ARBA" id="ARBA00006718"/>
    </source>
</evidence>
<evidence type="ECO:0000313" key="10">
    <source>
        <dbReference type="Proteomes" id="UP000233100"/>
    </source>
</evidence>
<evidence type="ECO:0000256" key="2">
    <source>
        <dbReference type="ARBA" id="ARBA00037081"/>
    </source>
</evidence>
<evidence type="ECO:0000256" key="4">
    <source>
        <dbReference type="ARBA" id="ARBA00039743"/>
    </source>
</evidence>
<dbReference type="InterPro" id="IPR000361">
    <property type="entry name" value="ATAP_core_dom"/>
</dbReference>
<comment type="similarity">
    <text evidence="1">Belongs to the HesB/IscA family.</text>
</comment>
<dbReference type="InterPro" id="IPR035903">
    <property type="entry name" value="HesB-like_dom_sf"/>
</dbReference>
<evidence type="ECO:0000256" key="6">
    <source>
        <dbReference type="ARBA" id="ARBA00042982"/>
    </source>
</evidence>
<reference evidence="9" key="3">
    <citation type="submission" date="2025-09" db="UniProtKB">
        <authorList>
            <consortium name="Ensembl"/>
        </authorList>
    </citation>
    <scope>IDENTIFICATION</scope>
</reference>
<comment type="subunit">
    <text evidence="3">Interacts with CRY2, but not with CRY1 (in vitro).</text>
</comment>
<organism evidence="9 10">
    <name type="scientific">Macaca fascicularis</name>
    <name type="common">Crab-eating macaque</name>
    <name type="synonym">Cynomolgus monkey</name>
    <dbReference type="NCBI Taxonomy" id="9541"/>
    <lineage>
        <taxon>Eukaryota</taxon>
        <taxon>Metazoa</taxon>
        <taxon>Chordata</taxon>
        <taxon>Craniata</taxon>
        <taxon>Vertebrata</taxon>
        <taxon>Euteleostomi</taxon>
        <taxon>Mammalia</taxon>
        <taxon>Eutheria</taxon>
        <taxon>Euarchontoglires</taxon>
        <taxon>Primates</taxon>
        <taxon>Haplorrhini</taxon>
        <taxon>Catarrhini</taxon>
        <taxon>Cercopithecidae</taxon>
        <taxon>Cercopithecinae</taxon>
        <taxon>Macaca</taxon>
    </lineage>
</organism>
<dbReference type="GO" id="GO:0005739">
    <property type="term" value="C:mitochondrion"/>
    <property type="evidence" value="ECO:0007669"/>
    <property type="project" value="TreeGrafter"/>
</dbReference>
<dbReference type="Gene3D" id="2.60.300.12">
    <property type="entry name" value="HesB-like domain"/>
    <property type="match status" value="1"/>
</dbReference>